<keyword evidence="3" id="KW-1185">Reference proteome</keyword>
<dbReference type="AlphaFoldDB" id="A0A918E171"/>
<protein>
    <submittedName>
        <fullName evidence="2">Uncharacterized protein</fullName>
    </submittedName>
</protein>
<comment type="caution">
    <text evidence="2">The sequence shown here is derived from an EMBL/GenBank/DDBJ whole genome shotgun (WGS) entry which is preliminary data.</text>
</comment>
<gene>
    <name evidence="2" type="ORF">GCM10012280_52510</name>
</gene>
<proteinExistence type="predicted"/>
<name>A0A918E171_9ACTN</name>
<evidence type="ECO:0000256" key="1">
    <source>
        <dbReference type="SAM" id="MobiDB-lite"/>
    </source>
</evidence>
<reference evidence="2" key="2">
    <citation type="submission" date="2020-09" db="EMBL/GenBank/DDBJ databases">
        <authorList>
            <person name="Sun Q."/>
            <person name="Zhou Y."/>
        </authorList>
    </citation>
    <scope>NUCLEOTIDE SEQUENCE</scope>
    <source>
        <strain evidence="2">CGMCC 4.7201</strain>
    </source>
</reference>
<evidence type="ECO:0000313" key="2">
    <source>
        <dbReference type="EMBL" id="GGO95402.1"/>
    </source>
</evidence>
<reference evidence="2" key="1">
    <citation type="journal article" date="2014" name="Int. J. Syst. Evol. Microbiol.">
        <title>Complete genome sequence of Corynebacterium casei LMG S-19264T (=DSM 44701T), isolated from a smear-ripened cheese.</title>
        <authorList>
            <consortium name="US DOE Joint Genome Institute (JGI-PGF)"/>
            <person name="Walter F."/>
            <person name="Albersmeier A."/>
            <person name="Kalinowski J."/>
            <person name="Ruckert C."/>
        </authorList>
    </citation>
    <scope>NUCLEOTIDE SEQUENCE</scope>
    <source>
        <strain evidence="2">CGMCC 4.7201</strain>
    </source>
</reference>
<dbReference type="Proteomes" id="UP000641932">
    <property type="component" value="Unassembled WGS sequence"/>
</dbReference>
<organism evidence="2 3">
    <name type="scientific">Wenjunlia tyrosinilytica</name>
    <dbReference type="NCBI Taxonomy" id="1544741"/>
    <lineage>
        <taxon>Bacteria</taxon>
        <taxon>Bacillati</taxon>
        <taxon>Actinomycetota</taxon>
        <taxon>Actinomycetes</taxon>
        <taxon>Kitasatosporales</taxon>
        <taxon>Streptomycetaceae</taxon>
        <taxon>Wenjunlia</taxon>
    </lineage>
</organism>
<accession>A0A918E171</accession>
<sequence length="83" mass="8644">MRPGSSRSAAPIPCGQYKGKGLIGGRKGVTVPLDQGTSADLGDVRGAFGEGGVAERRDGARVGVHGKPRRRAPSTARAFRFRP</sequence>
<feature type="region of interest" description="Disordered" evidence="1">
    <location>
        <begin position="61"/>
        <end position="83"/>
    </location>
</feature>
<dbReference type="EMBL" id="BMMS01000025">
    <property type="protein sequence ID" value="GGO95402.1"/>
    <property type="molecule type" value="Genomic_DNA"/>
</dbReference>
<evidence type="ECO:0000313" key="3">
    <source>
        <dbReference type="Proteomes" id="UP000641932"/>
    </source>
</evidence>